<evidence type="ECO:0000313" key="16">
    <source>
        <dbReference type="Proteomes" id="UP001432180"/>
    </source>
</evidence>
<dbReference type="Gene3D" id="4.10.320.10">
    <property type="entry name" value="E3-binding domain"/>
    <property type="match status" value="1"/>
</dbReference>
<feature type="compositionally biased region" description="Polar residues" evidence="12">
    <location>
        <begin position="207"/>
        <end position="225"/>
    </location>
</feature>
<dbReference type="SUPFAM" id="SSF52777">
    <property type="entry name" value="CoA-dependent acyltransferases"/>
    <property type="match status" value="1"/>
</dbReference>
<dbReference type="RefSeq" id="WP_328983588.1">
    <property type="nucleotide sequence ID" value="NZ_CP121472.1"/>
</dbReference>
<comment type="pathway">
    <text evidence="2 11">Amino-acid degradation; L-lysine degradation via saccharopine pathway; glutaryl-CoA from L-lysine: step 6/6.</text>
</comment>
<keyword evidence="7 11" id="KW-0808">Transferase</keyword>
<comment type="catalytic activity">
    <reaction evidence="10 11">
        <text>N(6)-[(R)-dihydrolipoyl]-L-lysyl-[protein] + succinyl-CoA = N(6)-[(R)-S(8)-succinyldihydrolipoyl]-L-lysyl-[protein] + CoA</text>
        <dbReference type="Rhea" id="RHEA:15213"/>
        <dbReference type="Rhea" id="RHEA-COMP:10475"/>
        <dbReference type="Rhea" id="RHEA-COMP:20092"/>
        <dbReference type="ChEBI" id="CHEBI:57287"/>
        <dbReference type="ChEBI" id="CHEBI:57292"/>
        <dbReference type="ChEBI" id="CHEBI:83100"/>
        <dbReference type="ChEBI" id="CHEBI:83120"/>
        <dbReference type="EC" id="2.3.1.61"/>
    </reaction>
</comment>
<dbReference type="NCBIfam" id="TIGR01347">
    <property type="entry name" value="sucB"/>
    <property type="match status" value="1"/>
</dbReference>
<dbReference type="InterPro" id="IPR023213">
    <property type="entry name" value="CAT-like_dom_sf"/>
</dbReference>
<dbReference type="Gene3D" id="3.30.559.10">
    <property type="entry name" value="Chloramphenicol acetyltransferase-like domain"/>
    <property type="match status" value="1"/>
</dbReference>
<name>A0ABZ0SCK4_9GAMM</name>
<dbReference type="InterPro" id="IPR000089">
    <property type="entry name" value="Biotin_lipoyl"/>
</dbReference>
<comment type="cofactor">
    <cofactor evidence="11">
        <name>(R)-lipoate</name>
        <dbReference type="ChEBI" id="CHEBI:83088"/>
    </cofactor>
    <text evidence="11">Binds 1 lipoyl cofactor covalently.</text>
</comment>
<dbReference type="PROSITE" id="PS50968">
    <property type="entry name" value="BIOTINYL_LIPOYL"/>
    <property type="match status" value="1"/>
</dbReference>
<dbReference type="SUPFAM" id="SSF51230">
    <property type="entry name" value="Single hybrid motif"/>
    <property type="match status" value="1"/>
</dbReference>
<protein>
    <recommendedName>
        <fullName evidence="5 11">Dihydrolipoyllysine-residue succinyltransferase component of 2-oxoglutarate dehydrogenase complex</fullName>
        <ecNumber evidence="4 11">2.3.1.61</ecNumber>
    </recommendedName>
    <alternativeName>
        <fullName evidence="11">2-oxoglutarate dehydrogenase complex component E2</fullName>
    </alternativeName>
</protein>
<dbReference type="EMBL" id="CP121472">
    <property type="protein sequence ID" value="WPL17786.1"/>
    <property type="molecule type" value="Genomic_DNA"/>
</dbReference>
<feature type="region of interest" description="Disordered" evidence="12">
    <location>
        <begin position="79"/>
        <end position="140"/>
    </location>
</feature>
<dbReference type="Pfam" id="PF02817">
    <property type="entry name" value="E3_binding"/>
    <property type="match status" value="1"/>
</dbReference>
<dbReference type="Pfam" id="PF00364">
    <property type="entry name" value="Biotin_lipoyl"/>
    <property type="match status" value="1"/>
</dbReference>
<proteinExistence type="inferred from homology"/>
<dbReference type="Proteomes" id="UP001432180">
    <property type="component" value="Chromosome"/>
</dbReference>
<gene>
    <name evidence="15" type="primary">sucB</name>
    <name evidence="15" type="ORF">Thiowin_02828</name>
</gene>
<dbReference type="SUPFAM" id="SSF47005">
    <property type="entry name" value="Peripheral subunit-binding domain of 2-oxo acid dehydrogenase complex"/>
    <property type="match status" value="1"/>
</dbReference>
<feature type="domain" description="Lipoyl-binding" evidence="13">
    <location>
        <begin position="2"/>
        <end position="77"/>
    </location>
</feature>
<sequence length="454" mass="48410">MTTEVHVPTLPESVADATVLEWHKAAGDRVSANDILLELETDKVVLEVPAPCDGLLSEILVQAGETVSTDRLLARIEETTTDRSAPASPASQQAGADAPDTGESGADSPSSAAPGGALPASPSANQPPAGAAAPSTAPAAPAREALMAPAARRLITELGLDAAEIPGSGRDGRIHKADVLAWLDRREAAEPETDADRAAFSTELAGQDTSSHQARQTASSEQRPQQRVPMTRLRARIAERLLEAQRQTATLTTFNQVDMSAVMALRQRYRTDFEQRHEVRLGIMGFFVKAAVAALQQFPIINATIDGDDILYHGFYDIGIAVSTERGLVVPILRDCDRLSLAGIETGIASFGAKARDGSLSFEELTGGTFSITNGGVFGSLLSTPIINPPQSAILGMHKIEERPVAIKGHVEIRPMMYLALSYDHRLIDGRDAVRFLVAIKNAIEDPARLLLNL</sequence>
<evidence type="ECO:0000256" key="12">
    <source>
        <dbReference type="SAM" id="MobiDB-lite"/>
    </source>
</evidence>
<dbReference type="PANTHER" id="PTHR43416">
    <property type="entry name" value="DIHYDROLIPOYLLYSINE-RESIDUE SUCCINYLTRANSFERASE COMPONENT OF 2-OXOGLUTARATE DEHYDROGENASE COMPLEX, MITOCHONDRIAL-RELATED"/>
    <property type="match status" value="1"/>
</dbReference>
<evidence type="ECO:0000256" key="8">
    <source>
        <dbReference type="ARBA" id="ARBA00022823"/>
    </source>
</evidence>
<comment type="function">
    <text evidence="1 11">E2 component of the 2-oxoglutarate dehydrogenase (OGDH) complex which catalyzes the second step in the conversion of 2-oxoglutarate to succinyl-CoA and CO(2).</text>
</comment>
<keyword evidence="16" id="KW-1185">Reference proteome</keyword>
<organism evidence="15 16">
    <name type="scientific">Thiorhodovibrio winogradskyi</name>
    <dbReference type="NCBI Taxonomy" id="77007"/>
    <lineage>
        <taxon>Bacteria</taxon>
        <taxon>Pseudomonadati</taxon>
        <taxon>Pseudomonadota</taxon>
        <taxon>Gammaproteobacteria</taxon>
        <taxon>Chromatiales</taxon>
        <taxon>Chromatiaceae</taxon>
        <taxon>Thiorhodovibrio</taxon>
    </lineage>
</organism>
<feature type="compositionally biased region" description="Low complexity" evidence="12">
    <location>
        <begin position="84"/>
        <end position="140"/>
    </location>
</feature>
<keyword evidence="6 11" id="KW-0816">Tricarboxylic acid cycle</keyword>
<keyword evidence="8 11" id="KW-0450">Lipoyl</keyword>
<evidence type="ECO:0000256" key="10">
    <source>
        <dbReference type="ARBA" id="ARBA00052761"/>
    </source>
</evidence>
<dbReference type="EC" id="2.3.1.61" evidence="4 11"/>
<dbReference type="Pfam" id="PF00198">
    <property type="entry name" value="2-oxoacid_dh"/>
    <property type="match status" value="1"/>
</dbReference>
<dbReference type="InterPro" id="IPR036625">
    <property type="entry name" value="E3-bd_dom_sf"/>
</dbReference>
<dbReference type="InterPro" id="IPR050537">
    <property type="entry name" value="2-oxoacid_dehydrogenase"/>
</dbReference>
<dbReference type="InterPro" id="IPR003016">
    <property type="entry name" value="2-oxoA_DH_lipoyl-BS"/>
</dbReference>
<dbReference type="PANTHER" id="PTHR43416:SF5">
    <property type="entry name" value="DIHYDROLIPOYLLYSINE-RESIDUE SUCCINYLTRANSFERASE COMPONENT OF 2-OXOGLUTARATE DEHYDROGENASE COMPLEX, MITOCHONDRIAL"/>
    <property type="match status" value="1"/>
</dbReference>
<evidence type="ECO:0000256" key="3">
    <source>
        <dbReference type="ARBA" id="ARBA00007317"/>
    </source>
</evidence>
<dbReference type="InterPro" id="IPR004167">
    <property type="entry name" value="PSBD"/>
</dbReference>
<evidence type="ECO:0000256" key="5">
    <source>
        <dbReference type="ARBA" id="ARBA00019511"/>
    </source>
</evidence>
<evidence type="ECO:0000256" key="9">
    <source>
        <dbReference type="ARBA" id="ARBA00023315"/>
    </source>
</evidence>
<evidence type="ECO:0000256" key="11">
    <source>
        <dbReference type="RuleBase" id="RU361138"/>
    </source>
</evidence>
<dbReference type="PROSITE" id="PS51826">
    <property type="entry name" value="PSBD"/>
    <property type="match status" value="1"/>
</dbReference>
<keyword evidence="9 11" id="KW-0012">Acyltransferase</keyword>
<evidence type="ECO:0000313" key="15">
    <source>
        <dbReference type="EMBL" id="WPL17786.1"/>
    </source>
</evidence>
<dbReference type="CDD" id="cd06849">
    <property type="entry name" value="lipoyl_domain"/>
    <property type="match status" value="1"/>
</dbReference>
<feature type="domain" description="Peripheral subunit-binding (PSBD)" evidence="14">
    <location>
        <begin position="146"/>
        <end position="183"/>
    </location>
</feature>
<evidence type="ECO:0000256" key="4">
    <source>
        <dbReference type="ARBA" id="ARBA00012945"/>
    </source>
</evidence>
<evidence type="ECO:0000256" key="7">
    <source>
        <dbReference type="ARBA" id="ARBA00022679"/>
    </source>
</evidence>
<dbReference type="InterPro" id="IPR001078">
    <property type="entry name" value="2-oxoacid_DH_actylTfrase"/>
</dbReference>
<dbReference type="Gene3D" id="2.40.50.100">
    <property type="match status" value="1"/>
</dbReference>
<feature type="region of interest" description="Disordered" evidence="12">
    <location>
        <begin position="204"/>
        <end position="228"/>
    </location>
</feature>
<accession>A0ABZ0SCK4</accession>
<comment type="similarity">
    <text evidence="3 11">Belongs to the 2-oxoacid dehydrogenase family.</text>
</comment>
<dbReference type="GO" id="GO:0004149">
    <property type="term" value="F:dihydrolipoyllysine-residue succinyltransferase activity"/>
    <property type="evidence" value="ECO:0007669"/>
    <property type="project" value="UniProtKB-EC"/>
</dbReference>
<evidence type="ECO:0000256" key="2">
    <source>
        <dbReference type="ARBA" id="ARBA00005145"/>
    </source>
</evidence>
<dbReference type="InterPro" id="IPR006255">
    <property type="entry name" value="SucB"/>
</dbReference>
<dbReference type="PROSITE" id="PS00189">
    <property type="entry name" value="LIPOYL"/>
    <property type="match status" value="1"/>
</dbReference>
<evidence type="ECO:0000256" key="6">
    <source>
        <dbReference type="ARBA" id="ARBA00022532"/>
    </source>
</evidence>
<dbReference type="NCBIfam" id="NF004309">
    <property type="entry name" value="PRK05704.1"/>
    <property type="match status" value="1"/>
</dbReference>
<reference evidence="15 16" key="1">
    <citation type="journal article" date="2023" name="Microorganisms">
        <title>Thiorhodovibrio frisius and Trv. litoralis spp. nov., Two Novel Members from a Clade of Fastidious Purple Sulfur Bacteria That Exhibit Unique Red-Shifted Light-Harvesting Capabilities.</title>
        <authorList>
            <person name="Methner A."/>
            <person name="Kuzyk S.B."/>
            <person name="Petersen J."/>
            <person name="Bauer S."/>
            <person name="Brinkmann H."/>
            <person name="Sichau K."/>
            <person name="Wanner G."/>
            <person name="Wolf J."/>
            <person name="Neumann-Schaal M."/>
            <person name="Henke P."/>
            <person name="Tank M."/>
            <person name="Sproer C."/>
            <person name="Bunk B."/>
            <person name="Overmann J."/>
        </authorList>
    </citation>
    <scope>NUCLEOTIDE SEQUENCE [LARGE SCALE GENOMIC DNA]</scope>
    <source>
        <strain evidence="15 16">DSM 6702</strain>
    </source>
</reference>
<evidence type="ECO:0000256" key="1">
    <source>
        <dbReference type="ARBA" id="ARBA00004052"/>
    </source>
</evidence>
<evidence type="ECO:0000259" key="14">
    <source>
        <dbReference type="PROSITE" id="PS51826"/>
    </source>
</evidence>
<dbReference type="InterPro" id="IPR011053">
    <property type="entry name" value="Single_hybrid_motif"/>
</dbReference>
<evidence type="ECO:0000259" key="13">
    <source>
        <dbReference type="PROSITE" id="PS50968"/>
    </source>
</evidence>